<organism evidence="1 2">
    <name type="scientific">Bauldia litoralis</name>
    <dbReference type="NCBI Taxonomy" id="665467"/>
    <lineage>
        <taxon>Bacteria</taxon>
        <taxon>Pseudomonadati</taxon>
        <taxon>Pseudomonadota</taxon>
        <taxon>Alphaproteobacteria</taxon>
        <taxon>Hyphomicrobiales</taxon>
        <taxon>Kaistiaceae</taxon>
        <taxon>Bauldia</taxon>
    </lineage>
</organism>
<dbReference type="AlphaFoldDB" id="A0A1G6DJW3"/>
<dbReference type="InterPro" id="IPR038084">
    <property type="entry name" value="PduO/GlcC-like_sf"/>
</dbReference>
<dbReference type="OrthoDB" id="9815788at2"/>
<dbReference type="STRING" id="665467.SAMN02982931_03514"/>
<name>A0A1G6DJW3_9HYPH</name>
<dbReference type="PANTHER" id="PTHR34309:SF10">
    <property type="entry name" value="SLR1406 PROTEIN"/>
    <property type="match status" value="1"/>
</dbReference>
<keyword evidence="2" id="KW-1185">Reference proteome</keyword>
<protein>
    <submittedName>
        <fullName evidence="1">Uncharacterized conserved protein GlcG, DUF336 family</fullName>
    </submittedName>
</protein>
<reference evidence="1 2" key="1">
    <citation type="submission" date="2016-10" db="EMBL/GenBank/DDBJ databases">
        <authorList>
            <person name="de Groot N.N."/>
        </authorList>
    </citation>
    <scope>NUCLEOTIDE SEQUENCE [LARGE SCALE GENOMIC DNA]</scope>
    <source>
        <strain evidence="1 2">ATCC 35022</strain>
    </source>
</reference>
<gene>
    <name evidence="1" type="ORF">SAMN02982931_03514</name>
</gene>
<dbReference type="Pfam" id="PF03928">
    <property type="entry name" value="HbpS-like"/>
    <property type="match status" value="1"/>
</dbReference>
<evidence type="ECO:0000313" key="2">
    <source>
        <dbReference type="Proteomes" id="UP000199071"/>
    </source>
</evidence>
<dbReference type="EMBL" id="FMXQ01000007">
    <property type="protein sequence ID" value="SDB45464.1"/>
    <property type="molecule type" value="Genomic_DNA"/>
</dbReference>
<dbReference type="SUPFAM" id="SSF143744">
    <property type="entry name" value="GlcG-like"/>
    <property type="match status" value="1"/>
</dbReference>
<sequence>MMALSLSTAQTIVAAALAHARKANFNPLSIVVLDARSAVVAAASEDGTSLRRFEVAQGKAAGALAFGIGSRKLGEMAVERPHFLAGAAHVVGALVPVAGGVLVKDKDGAVIGAVGVSGDVSDNDEAAATAGIEAAGLTAEG</sequence>
<dbReference type="Gene3D" id="3.30.450.150">
    <property type="entry name" value="Haem-degrading domain"/>
    <property type="match status" value="1"/>
</dbReference>
<dbReference type="Proteomes" id="UP000199071">
    <property type="component" value="Unassembled WGS sequence"/>
</dbReference>
<accession>A0A1G6DJW3</accession>
<dbReference type="RefSeq" id="WP_090878302.1">
    <property type="nucleotide sequence ID" value="NZ_FMXQ01000007.1"/>
</dbReference>
<evidence type="ECO:0000313" key="1">
    <source>
        <dbReference type="EMBL" id="SDB45464.1"/>
    </source>
</evidence>
<dbReference type="PANTHER" id="PTHR34309">
    <property type="entry name" value="SLR1406 PROTEIN"/>
    <property type="match status" value="1"/>
</dbReference>
<dbReference type="InterPro" id="IPR052517">
    <property type="entry name" value="GlcG_carb_metab_protein"/>
</dbReference>
<proteinExistence type="predicted"/>
<dbReference type="InterPro" id="IPR005624">
    <property type="entry name" value="PduO/GlcC-like"/>
</dbReference>